<reference evidence="2" key="1">
    <citation type="journal article" date="2019" name="Int. J. Syst. Evol. Microbiol.">
        <title>The Global Catalogue of Microorganisms (GCM) 10K type strain sequencing project: providing services to taxonomists for standard genome sequencing and annotation.</title>
        <authorList>
            <consortium name="The Broad Institute Genomics Platform"/>
            <consortium name="The Broad Institute Genome Sequencing Center for Infectious Disease"/>
            <person name="Wu L."/>
            <person name="Ma J."/>
        </authorList>
    </citation>
    <scope>NUCLEOTIDE SEQUENCE [LARGE SCALE GENOMIC DNA]</scope>
    <source>
        <strain evidence="2">CCUG 51308</strain>
    </source>
</reference>
<protein>
    <submittedName>
        <fullName evidence="1">2-dehydro-3-deoxygalactonokinase</fullName>
    </submittedName>
</protein>
<dbReference type="RefSeq" id="WP_382168721.1">
    <property type="nucleotide sequence ID" value="NZ_JBHTBR010000007.1"/>
</dbReference>
<dbReference type="EMBL" id="JBHTBR010000007">
    <property type="protein sequence ID" value="MFC7292864.1"/>
    <property type="molecule type" value="Genomic_DNA"/>
</dbReference>
<keyword evidence="2" id="KW-1185">Reference proteome</keyword>
<dbReference type="Gene3D" id="3.30.420.310">
    <property type="entry name" value="2-keto-3-deoxy-galactonokinase, C-terminal domain"/>
    <property type="match status" value="1"/>
</dbReference>
<accession>A0ABW2IPH7</accession>
<dbReference type="Proteomes" id="UP001596492">
    <property type="component" value="Unassembled WGS sequence"/>
</dbReference>
<dbReference type="InterPro" id="IPR042257">
    <property type="entry name" value="DGOK_C"/>
</dbReference>
<gene>
    <name evidence="1" type="ORF">ACFQS8_14630</name>
</gene>
<dbReference type="InterPro" id="IPR007729">
    <property type="entry name" value="DGOK"/>
</dbReference>
<evidence type="ECO:0000313" key="1">
    <source>
        <dbReference type="EMBL" id="MFC7292864.1"/>
    </source>
</evidence>
<comment type="caution">
    <text evidence="1">The sequence shown here is derived from an EMBL/GenBank/DDBJ whole genome shotgun (WGS) entry which is preliminary data.</text>
</comment>
<dbReference type="InterPro" id="IPR042258">
    <property type="entry name" value="DGOK_N"/>
</dbReference>
<name>A0ABW2IPH7_9PROT</name>
<proteinExistence type="predicted"/>
<dbReference type="Gene3D" id="3.30.420.300">
    <property type="entry name" value="2-keto-3-deoxy-galactonokinase, substrate binding domain"/>
    <property type="match status" value="1"/>
</dbReference>
<sequence length="310" mass="33557">MTSKTFVAANWASNYFRAFLVNEDAAVIDQLSHDRGIIGLTRADMEDVIVHANKTLKPTAGFYLAGMVGSDMGWEKVPYCECPSTIDKLASNSLSASIGNVDVSILPGLCVTNSSHGPDVMRGEEVELFGALNLLDGLNEGTKFIVLAGRHSKWVKLENGKIVDFLTSMSGELFDSLRDKGLLSALMKNQPQLDDAFWGGLLSTKKRPVGLGRELFGVRAKVMTGALDKEKTSSYAHGLFLGAEIIDAVQQFPELNNQTFIPVIGKQEYTEAYLHAMSGFSLKGRAVDVVAATVNGFSLYHSTFVSLPAP</sequence>
<organism evidence="1 2">
    <name type="scientific">Hirschia litorea</name>
    <dbReference type="NCBI Taxonomy" id="1199156"/>
    <lineage>
        <taxon>Bacteria</taxon>
        <taxon>Pseudomonadati</taxon>
        <taxon>Pseudomonadota</taxon>
        <taxon>Alphaproteobacteria</taxon>
        <taxon>Hyphomonadales</taxon>
        <taxon>Hyphomonadaceae</taxon>
        <taxon>Hirschia</taxon>
    </lineage>
</organism>
<dbReference type="Pfam" id="PF05035">
    <property type="entry name" value="DGOK"/>
    <property type="match status" value="1"/>
</dbReference>
<evidence type="ECO:0000313" key="2">
    <source>
        <dbReference type="Proteomes" id="UP001596492"/>
    </source>
</evidence>